<feature type="non-terminal residue" evidence="1">
    <location>
        <position position="1"/>
    </location>
</feature>
<dbReference type="InterPro" id="IPR019734">
    <property type="entry name" value="TPR_rpt"/>
</dbReference>
<comment type="caution">
    <text evidence="1">The sequence shown here is derived from an EMBL/GenBank/DDBJ whole genome shotgun (WGS) entry which is preliminary data.</text>
</comment>
<protein>
    <recommendedName>
        <fullName evidence="2">Tetratricopeptide repeat protein</fullName>
    </recommendedName>
</protein>
<feature type="non-terminal residue" evidence="1">
    <location>
        <position position="283"/>
    </location>
</feature>
<reference evidence="1" key="1">
    <citation type="journal article" date="2014" name="Front. Microbiol.">
        <title>High frequency of phylogenetically diverse reductive dehalogenase-homologous genes in deep subseafloor sedimentary metagenomes.</title>
        <authorList>
            <person name="Kawai M."/>
            <person name="Futagami T."/>
            <person name="Toyoda A."/>
            <person name="Takaki Y."/>
            <person name="Nishi S."/>
            <person name="Hori S."/>
            <person name="Arai W."/>
            <person name="Tsubouchi T."/>
            <person name="Morono Y."/>
            <person name="Uchiyama I."/>
            <person name="Ito T."/>
            <person name="Fujiyama A."/>
            <person name="Inagaki F."/>
            <person name="Takami H."/>
        </authorList>
    </citation>
    <scope>NUCLEOTIDE SEQUENCE</scope>
    <source>
        <strain evidence="1">Expedition CK06-06</strain>
    </source>
</reference>
<dbReference type="AlphaFoldDB" id="X0TLJ3"/>
<dbReference type="SUPFAM" id="SSF48452">
    <property type="entry name" value="TPR-like"/>
    <property type="match status" value="1"/>
</dbReference>
<dbReference type="EMBL" id="BARS01015793">
    <property type="protein sequence ID" value="GAF94438.1"/>
    <property type="molecule type" value="Genomic_DNA"/>
</dbReference>
<name>X0TLJ3_9ZZZZ</name>
<sequence length="283" mass="33782">YTKFDIDKLNEAIENGAEQLEYNFVFSHDAVGNPVIKFRHCKFYNRKKLKWSGVIHEILGGTAKNVFLGEDIIKLEHYQNEKTNRSGYIKGLALDCYNHPENDRNSHYFAREMYYLGRYKSAIKEFTSHLKMDKWVTESAQSMLYIGDCYKSLGDFDEMLKWYIKSAEKEMRREPLMRLAEYYNGKNMRKQVIAYCEAALTVTQLPFYSNHQPYYEHTPHELLYMAYWWEGNREKSKEHYEKAVAFFPNNPRYIHDAKFYKDEVTEFTGERYIPGINRPDMEA</sequence>
<accession>X0TLJ3</accession>
<dbReference type="Pfam" id="PF13181">
    <property type="entry name" value="TPR_8"/>
    <property type="match status" value="1"/>
</dbReference>
<evidence type="ECO:0000313" key="1">
    <source>
        <dbReference type="EMBL" id="GAF94438.1"/>
    </source>
</evidence>
<gene>
    <name evidence="1" type="ORF">S01H1_26079</name>
</gene>
<evidence type="ECO:0008006" key="2">
    <source>
        <dbReference type="Google" id="ProtNLM"/>
    </source>
</evidence>
<dbReference type="InterPro" id="IPR011990">
    <property type="entry name" value="TPR-like_helical_dom_sf"/>
</dbReference>
<proteinExistence type="predicted"/>
<organism evidence="1">
    <name type="scientific">marine sediment metagenome</name>
    <dbReference type="NCBI Taxonomy" id="412755"/>
    <lineage>
        <taxon>unclassified sequences</taxon>
        <taxon>metagenomes</taxon>
        <taxon>ecological metagenomes</taxon>
    </lineage>
</organism>
<dbReference type="Gene3D" id="1.25.40.10">
    <property type="entry name" value="Tetratricopeptide repeat domain"/>
    <property type="match status" value="1"/>
</dbReference>